<accession>A0ABR4C1L7</accession>
<comment type="caution">
    <text evidence="1">The sequence shown here is derived from an EMBL/GenBank/DDBJ whole genome shotgun (WGS) entry which is preliminary data.</text>
</comment>
<reference evidence="1 2" key="1">
    <citation type="journal article" date="2024" name="Commun. Biol.">
        <title>Comparative genomic analysis of thermophilic fungi reveals convergent evolutionary adaptations and gene losses.</title>
        <authorList>
            <person name="Steindorff A.S."/>
            <person name="Aguilar-Pontes M.V."/>
            <person name="Robinson A.J."/>
            <person name="Andreopoulos B."/>
            <person name="LaButti K."/>
            <person name="Kuo A."/>
            <person name="Mondo S."/>
            <person name="Riley R."/>
            <person name="Otillar R."/>
            <person name="Haridas S."/>
            <person name="Lipzen A."/>
            <person name="Grimwood J."/>
            <person name="Schmutz J."/>
            <person name="Clum A."/>
            <person name="Reid I.D."/>
            <person name="Moisan M.C."/>
            <person name="Butler G."/>
            <person name="Nguyen T.T.M."/>
            <person name="Dewar K."/>
            <person name="Conant G."/>
            <person name="Drula E."/>
            <person name="Henrissat B."/>
            <person name="Hansel C."/>
            <person name="Singer S."/>
            <person name="Hutchinson M.I."/>
            <person name="de Vries R.P."/>
            <person name="Natvig D.O."/>
            <person name="Powell A.J."/>
            <person name="Tsang A."/>
            <person name="Grigoriev I.V."/>
        </authorList>
    </citation>
    <scope>NUCLEOTIDE SEQUENCE [LARGE SCALE GENOMIC DNA]</scope>
    <source>
        <strain evidence="1 2">CBS 494.80</strain>
    </source>
</reference>
<protein>
    <submittedName>
        <fullName evidence="1">Uncharacterized protein</fullName>
    </submittedName>
</protein>
<dbReference type="EMBL" id="JAZHXI010000015">
    <property type="protein sequence ID" value="KAL2063787.1"/>
    <property type="molecule type" value="Genomic_DNA"/>
</dbReference>
<proteinExistence type="predicted"/>
<sequence>MYVAIQVACILRHHQQLFEIDEHDGVQNSVALSSKEFSSAWRMLLKSSPEDCLASFMICIKAEDPSPPDILSSPAADVVFC</sequence>
<evidence type="ECO:0000313" key="2">
    <source>
        <dbReference type="Proteomes" id="UP001595075"/>
    </source>
</evidence>
<gene>
    <name evidence="1" type="ORF">VTL71DRAFT_5592</name>
</gene>
<organism evidence="1 2">
    <name type="scientific">Oculimacula yallundae</name>
    <dbReference type="NCBI Taxonomy" id="86028"/>
    <lineage>
        <taxon>Eukaryota</taxon>
        <taxon>Fungi</taxon>
        <taxon>Dikarya</taxon>
        <taxon>Ascomycota</taxon>
        <taxon>Pezizomycotina</taxon>
        <taxon>Leotiomycetes</taxon>
        <taxon>Helotiales</taxon>
        <taxon>Ploettnerulaceae</taxon>
        <taxon>Oculimacula</taxon>
    </lineage>
</organism>
<dbReference type="Proteomes" id="UP001595075">
    <property type="component" value="Unassembled WGS sequence"/>
</dbReference>
<evidence type="ECO:0000313" key="1">
    <source>
        <dbReference type="EMBL" id="KAL2063787.1"/>
    </source>
</evidence>
<name>A0ABR4C1L7_9HELO</name>
<feature type="non-terminal residue" evidence="1">
    <location>
        <position position="81"/>
    </location>
</feature>
<keyword evidence="2" id="KW-1185">Reference proteome</keyword>